<dbReference type="SUPFAM" id="SSF55073">
    <property type="entry name" value="Nucleotide cyclase"/>
    <property type="match status" value="1"/>
</dbReference>
<dbReference type="PROSITE" id="PS50887">
    <property type="entry name" value="GGDEF"/>
    <property type="match status" value="1"/>
</dbReference>
<dbReference type="Proteomes" id="UP000280344">
    <property type="component" value="Chromosome"/>
</dbReference>
<dbReference type="Gene3D" id="3.20.20.450">
    <property type="entry name" value="EAL domain"/>
    <property type="match status" value="1"/>
</dbReference>
<feature type="transmembrane region" description="Helical" evidence="1">
    <location>
        <begin position="228"/>
        <end position="249"/>
    </location>
</feature>
<feature type="transmembrane region" description="Helical" evidence="1">
    <location>
        <begin position="153"/>
        <end position="175"/>
    </location>
</feature>
<dbReference type="Pfam" id="PF00990">
    <property type="entry name" value="GGDEF"/>
    <property type="match status" value="1"/>
</dbReference>
<dbReference type="InterPro" id="IPR001633">
    <property type="entry name" value="EAL_dom"/>
</dbReference>
<feature type="domain" description="EAL" evidence="2">
    <location>
        <begin position="515"/>
        <end position="766"/>
    </location>
</feature>
<dbReference type="CDD" id="cd01949">
    <property type="entry name" value="GGDEF"/>
    <property type="match status" value="1"/>
</dbReference>
<dbReference type="PANTHER" id="PTHR33121:SF70">
    <property type="entry name" value="SIGNALING PROTEIN YKOW"/>
    <property type="match status" value="1"/>
</dbReference>
<feature type="transmembrane region" description="Helical" evidence="1">
    <location>
        <begin position="127"/>
        <end position="147"/>
    </location>
</feature>
<sequence>MTSASFFHGNHVHHAPVPRKLSDRATLTWGIIWTVVAVATIGVAWSLGDMRWDPLWIVVTVTGIALSATLGGAVSRLDATLIFNISPASLIVLYMGTDLGTAIALWGIANVAALFVRVRLIWDVMEYLCYQLGSAIVALSAVEWLAGEYGWREYYTAVALVIYLVTRLIISTVRLSVVTPITVRQGLAALIPIRLALTIFGIPLLAVVSRYLQVYIAERSNAFGPYWAGTYVTLATGLIAFVLATMWTIRVINNQLTGVHDAAISLPWSEDRPISDSALQYVKRALPNYAIEFRDEAGRNINEISSPMANGHLIARRGNNQAPLLEADQLVLDSIAHIGDTMVTVRSDHEKLYRQARTDPITKLPNYRAFMNGLEVTAQEATRGFAVVYIDLDGFKKVNDRYGHEAGNIFLKTVGERLRNQLEADEFVARLGGDEFGLILLRLKDKQAGHERMKVILPAVADHVKVGSLWIPVKLSYGLSFSLPGTTEARHLIEEADYRMYEGRKGRRNGNDRSELMEIGAIRQVIKQASLPFAYQPIIDAETGKIVSLEALIRPGVSELAGSTAEQIAERARFEGQLTELSIYLLRTSLADMRRFQQVVPELNSLHINIDVEQIADDEFIGALQSEWEGAGIELTLELVENSLGKRYDRVTTRLQRMIETPFLHVALDNFGTSGCTLESVIHFPFDTLKIDRSISADLGTNKSDTVIDMIVELGQATGAAVIFEGVENDDVYKYLRGSGVRFMQGYRFAKPLLADELVDRFVKHGLDAVVDEPVSEASK</sequence>
<evidence type="ECO:0000259" key="2">
    <source>
        <dbReference type="PROSITE" id="PS50883"/>
    </source>
</evidence>
<feature type="transmembrane region" description="Helical" evidence="1">
    <location>
        <begin position="27"/>
        <end position="48"/>
    </location>
</feature>
<gene>
    <name evidence="4" type="ORF">EJ997_09335</name>
</gene>
<feature type="transmembrane region" description="Helical" evidence="1">
    <location>
        <begin position="54"/>
        <end position="74"/>
    </location>
</feature>
<keyword evidence="1" id="KW-0812">Transmembrane</keyword>
<keyword evidence="1" id="KW-1133">Transmembrane helix</keyword>
<dbReference type="Gene3D" id="3.30.70.270">
    <property type="match status" value="1"/>
</dbReference>
<feature type="transmembrane region" description="Helical" evidence="1">
    <location>
        <begin position="187"/>
        <end position="208"/>
    </location>
</feature>
<organism evidence="4 5">
    <name type="scientific">Flaviflexus ciconiae</name>
    <dbReference type="NCBI Taxonomy" id="2496867"/>
    <lineage>
        <taxon>Bacteria</taxon>
        <taxon>Bacillati</taxon>
        <taxon>Actinomycetota</taxon>
        <taxon>Actinomycetes</taxon>
        <taxon>Actinomycetales</taxon>
        <taxon>Actinomycetaceae</taxon>
        <taxon>Flaviflexus</taxon>
    </lineage>
</organism>
<dbReference type="SMART" id="SM00052">
    <property type="entry name" value="EAL"/>
    <property type="match status" value="1"/>
</dbReference>
<dbReference type="SMART" id="SM00267">
    <property type="entry name" value="GGDEF"/>
    <property type="match status" value="1"/>
</dbReference>
<reference evidence="4 5" key="1">
    <citation type="submission" date="2018-12" db="EMBL/GenBank/DDBJ databases">
        <title>Complete genome sequence of Flaviflexus sp. H23T48.</title>
        <authorList>
            <person name="Bae J.-W."/>
            <person name="Lee J.-Y."/>
        </authorList>
    </citation>
    <scope>NUCLEOTIDE SEQUENCE [LARGE SCALE GENOMIC DNA]</scope>
    <source>
        <strain evidence="4 5">H23T48</strain>
    </source>
</reference>
<proteinExistence type="predicted"/>
<dbReference type="PROSITE" id="PS50883">
    <property type="entry name" value="EAL"/>
    <property type="match status" value="1"/>
</dbReference>
<evidence type="ECO:0000313" key="4">
    <source>
        <dbReference type="EMBL" id="AZQ77508.1"/>
    </source>
</evidence>
<accession>A0A3Q9G7L5</accession>
<dbReference type="InterPro" id="IPR035919">
    <property type="entry name" value="EAL_sf"/>
</dbReference>
<dbReference type="InterPro" id="IPR050706">
    <property type="entry name" value="Cyclic-di-GMP_PDE-like"/>
</dbReference>
<name>A0A3Q9G7L5_9ACTO</name>
<dbReference type="CDD" id="cd01948">
    <property type="entry name" value="EAL"/>
    <property type="match status" value="1"/>
</dbReference>
<evidence type="ECO:0000313" key="5">
    <source>
        <dbReference type="Proteomes" id="UP000280344"/>
    </source>
</evidence>
<dbReference type="PANTHER" id="PTHR33121">
    <property type="entry name" value="CYCLIC DI-GMP PHOSPHODIESTERASE PDEF"/>
    <property type="match status" value="1"/>
</dbReference>
<keyword evidence="5" id="KW-1185">Reference proteome</keyword>
<keyword evidence="1" id="KW-0472">Membrane</keyword>
<dbReference type="SUPFAM" id="SSF141868">
    <property type="entry name" value="EAL domain-like"/>
    <property type="match status" value="1"/>
</dbReference>
<dbReference type="InterPro" id="IPR029787">
    <property type="entry name" value="Nucleotide_cyclase"/>
</dbReference>
<dbReference type="EMBL" id="CP034593">
    <property type="protein sequence ID" value="AZQ77508.1"/>
    <property type="molecule type" value="Genomic_DNA"/>
</dbReference>
<dbReference type="NCBIfam" id="TIGR00254">
    <property type="entry name" value="GGDEF"/>
    <property type="match status" value="1"/>
</dbReference>
<dbReference type="OrthoDB" id="23692at2"/>
<evidence type="ECO:0000259" key="3">
    <source>
        <dbReference type="PROSITE" id="PS50887"/>
    </source>
</evidence>
<protein>
    <submittedName>
        <fullName evidence="4">EAL domain-containing protein</fullName>
    </submittedName>
</protein>
<dbReference type="KEGG" id="flh:EJ997_09335"/>
<feature type="transmembrane region" description="Helical" evidence="1">
    <location>
        <begin position="103"/>
        <end position="120"/>
    </location>
</feature>
<evidence type="ECO:0000256" key="1">
    <source>
        <dbReference type="SAM" id="Phobius"/>
    </source>
</evidence>
<dbReference type="InterPro" id="IPR000160">
    <property type="entry name" value="GGDEF_dom"/>
</dbReference>
<dbReference type="AlphaFoldDB" id="A0A3Q9G7L5"/>
<dbReference type="GO" id="GO:0071111">
    <property type="term" value="F:cyclic-guanylate-specific phosphodiesterase activity"/>
    <property type="evidence" value="ECO:0007669"/>
    <property type="project" value="InterPro"/>
</dbReference>
<dbReference type="RefSeq" id="WP_126704311.1">
    <property type="nucleotide sequence ID" value="NZ_CP034593.1"/>
</dbReference>
<dbReference type="InterPro" id="IPR043128">
    <property type="entry name" value="Rev_trsase/Diguanyl_cyclase"/>
</dbReference>
<dbReference type="Pfam" id="PF00563">
    <property type="entry name" value="EAL"/>
    <property type="match status" value="1"/>
</dbReference>
<feature type="domain" description="GGDEF" evidence="3">
    <location>
        <begin position="383"/>
        <end position="519"/>
    </location>
</feature>